<dbReference type="GO" id="GO:0005524">
    <property type="term" value="F:ATP binding"/>
    <property type="evidence" value="ECO:0007669"/>
    <property type="project" value="UniProtKB-KW"/>
</dbReference>
<dbReference type="InterPro" id="IPR049945">
    <property type="entry name" value="AAA_22"/>
</dbReference>
<keyword evidence="2" id="KW-0547">Nucleotide-binding</keyword>
<dbReference type="KEGG" id="aaco:K1I37_13910"/>
<proteinExistence type="predicted"/>
<keyword evidence="2" id="KW-0067">ATP-binding</keyword>
<sequence length="166" mass="19098">MEKWNWSNEPFRRDVTVDGLFETGGHKEAMARLHYVLEHKSLGLLTGEVGSGKTTLIRRLLTGLDEMKFLPVYICVLGLKPKDFYAELLSYMGEAMPFGLSKARKLWHERIQGQAGMERGWVVVIDEAQDMSEEMIQELRFVRNQQMDASSPFPLLLVGQPEMRCY</sequence>
<keyword evidence="3" id="KW-1185">Reference proteome</keyword>
<dbReference type="GO" id="GO:0016887">
    <property type="term" value="F:ATP hydrolysis activity"/>
    <property type="evidence" value="ECO:0007669"/>
    <property type="project" value="InterPro"/>
</dbReference>
<name>A0A9E7D045_ALIAG</name>
<dbReference type="CDD" id="cd00009">
    <property type="entry name" value="AAA"/>
    <property type="match status" value="1"/>
</dbReference>
<feature type="domain" description="ORC1/DEAH AAA+ ATPase" evidence="1">
    <location>
        <begin position="39"/>
        <end position="164"/>
    </location>
</feature>
<dbReference type="InterPro" id="IPR027417">
    <property type="entry name" value="P-loop_NTPase"/>
</dbReference>
<dbReference type="InterPro" id="IPR052026">
    <property type="entry name" value="ExeA_AAA_ATPase_DNA-bind"/>
</dbReference>
<organism evidence="2 3">
    <name type="scientific">Alicyclobacillus acidoterrestris (strain ATCC 49025 / DSM 3922 / CIP 106132 / NCIMB 13137 / GD3B)</name>
    <dbReference type="NCBI Taxonomy" id="1356854"/>
    <lineage>
        <taxon>Bacteria</taxon>
        <taxon>Bacillati</taxon>
        <taxon>Bacillota</taxon>
        <taxon>Bacilli</taxon>
        <taxon>Bacillales</taxon>
        <taxon>Alicyclobacillaceae</taxon>
        <taxon>Alicyclobacillus</taxon>
    </lineage>
</organism>
<protein>
    <submittedName>
        <fullName evidence="2">ATP-binding protein</fullName>
    </submittedName>
</protein>
<evidence type="ECO:0000313" key="2">
    <source>
        <dbReference type="EMBL" id="UNO50901.1"/>
    </source>
</evidence>
<dbReference type="Proteomes" id="UP000829401">
    <property type="component" value="Chromosome"/>
</dbReference>
<gene>
    <name evidence="2" type="ORF">K1I37_13910</name>
</gene>
<dbReference type="PANTHER" id="PTHR35894:SF1">
    <property type="entry name" value="PHOSPHORIBULOKINASE _ URIDINE KINASE FAMILY"/>
    <property type="match status" value="1"/>
</dbReference>
<dbReference type="EMBL" id="CP080467">
    <property type="protein sequence ID" value="UNO50901.1"/>
    <property type="molecule type" value="Genomic_DNA"/>
</dbReference>
<accession>A0A9E7D045</accession>
<dbReference type="Gene3D" id="3.40.50.300">
    <property type="entry name" value="P-loop containing nucleotide triphosphate hydrolases"/>
    <property type="match status" value="1"/>
</dbReference>
<dbReference type="SUPFAM" id="SSF52540">
    <property type="entry name" value="P-loop containing nucleoside triphosphate hydrolases"/>
    <property type="match status" value="1"/>
</dbReference>
<evidence type="ECO:0000259" key="1">
    <source>
        <dbReference type="Pfam" id="PF13401"/>
    </source>
</evidence>
<dbReference type="Pfam" id="PF13401">
    <property type="entry name" value="AAA_22"/>
    <property type="match status" value="1"/>
</dbReference>
<reference evidence="3" key="1">
    <citation type="journal article" date="2022" name="G3 (Bethesda)">
        <title>Unveiling the complete genome sequence of Alicyclobacillus acidoterrestris DSM 3922T, a taint-producing strain.</title>
        <authorList>
            <person name="Leonardo I.C."/>
            <person name="Barreto Crespo M.T."/>
            <person name="Gaspar F.B."/>
        </authorList>
    </citation>
    <scope>NUCLEOTIDE SEQUENCE [LARGE SCALE GENOMIC DNA]</scope>
    <source>
        <strain evidence="3">DSM 3922</strain>
    </source>
</reference>
<evidence type="ECO:0000313" key="3">
    <source>
        <dbReference type="Proteomes" id="UP000829401"/>
    </source>
</evidence>
<dbReference type="AlphaFoldDB" id="A0A9E7D045"/>
<dbReference type="PANTHER" id="PTHR35894">
    <property type="entry name" value="GENERAL SECRETION PATHWAY PROTEIN A-RELATED"/>
    <property type="match status" value="1"/>
</dbReference>